<evidence type="ECO:0000256" key="3">
    <source>
        <dbReference type="ARBA" id="ARBA00019015"/>
    </source>
</evidence>
<dbReference type="PANTHER" id="PTHR30435:SF1">
    <property type="entry name" value="FLAGELLAR HOOK PROTEIN FLGE"/>
    <property type="match status" value="1"/>
</dbReference>
<dbReference type="InterPro" id="IPR053967">
    <property type="entry name" value="LlgE_F_G-like_D1"/>
</dbReference>
<dbReference type="InterPro" id="IPR037925">
    <property type="entry name" value="FlgE/F/G-like"/>
</dbReference>
<dbReference type="AlphaFoldDB" id="A0AAW9CVW4"/>
<dbReference type="GO" id="GO:0009425">
    <property type="term" value="C:bacterial-type flagellum basal body"/>
    <property type="evidence" value="ECO:0007669"/>
    <property type="project" value="UniProtKB-SubCell"/>
</dbReference>
<dbReference type="Pfam" id="PF07559">
    <property type="entry name" value="FlgE_D2"/>
    <property type="match status" value="1"/>
</dbReference>
<evidence type="ECO:0000313" key="10">
    <source>
        <dbReference type="EMBL" id="MDW9253173.1"/>
    </source>
</evidence>
<comment type="function">
    <text evidence="5">A flexible structure which links the flagellar filament to the drive apparatus in the basal body.</text>
</comment>
<dbReference type="GO" id="GO:0009424">
    <property type="term" value="C:bacterial-type flagellum hook"/>
    <property type="evidence" value="ECO:0007669"/>
    <property type="project" value="TreeGrafter"/>
</dbReference>
<gene>
    <name evidence="10" type="ORF">C7S16_5865</name>
</gene>
<dbReference type="Pfam" id="PF06429">
    <property type="entry name" value="Flg_bbr_C"/>
    <property type="match status" value="1"/>
</dbReference>
<feature type="domain" description="Flagellar hook protein FlgE/F/G-like D1" evidence="9">
    <location>
        <begin position="76"/>
        <end position="135"/>
    </location>
</feature>
<comment type="subcellular location">
    <subcellularLocation>
        <location evidence="1 5">Bacterial flagellum basal body</location>
    </subcellularLocation>
</comment>
<dbReference type="EMBL" id="QXCT01000001">
    <property type="protein sequence ID" value="MDW9253173.1"/>
    <property type="molecule type" value="Genomic_DNA"/>
</dbReference>
<keyword evidence="10" id="KW-0282">Flagellum</keyword>
<evidence type="ECO:0000313" key="11">
    <source>
        <dbReference type="Proteomes" id="UP001272137"/>
    </source>
</evidence>
<dbReference type="InterPro" id="IPR020013">
    <property type="entry name" value="Flagellar_FlgE/F/G"/>
</dbReference>
<name>A0AAW9CVW4_BURTH</name>
<dbReference type="Gene3D" id="2.60.98.20">
    <property type="entry name" value="Flagellar hook protein FlgE"/>
    <property type="match status" value="1"/>
</dbReference>
<organism evidence="10 11">
    <name type="scientific">Burkholderia thailandensis</name>
    <dbReference type="NCBI Taxonomy" id="57975"/>
    <lineage>
        <taxon>Bacteria</taxon>
        <taxon>Pseudomonadati</taxon>
        <taxon>Pseudomonadota</taxon>
        <taxon>Betaproteobacteria</taxon>
        <taxon>Burkholderiales</taxon>
        <taxon>Burkholderiaceae</taxon>
        <taxon>Burkholderia</taxon>
        <taxon>pseudomallei group</taxon>
    </lineage>
</organism>
<evidence type="ECO:0000256" key="5">
    <source>
        <dbReference type="RuleBase" id="RU362116"/>
    </source>
</evidence>
<dbReference type="SUPFAM" id="SSF117143">
    <property type="entry name" value="Flagellar hook protein flgE"/>
    <property type="match status" value="1"/>
</dbReference>
<keyword evidence="4 5" id="KW-0975">Bacterial flagellum</keyword>
<evidence type="ECO:0000259" key="6">
    <source>
        <dbReference type="Pfam" id="PF00460"/>
    </source>
</evidence>
<reference evidence="10" key="1">
    <citation type="submission" date="2018-08" db="EMBL/GenBank/DDBJ databases">
        <title>Identification of Burkholderia cepacia strains that express a Burkholderia pseudomallei-like capsular polysaccharide.</title>
        <authorList>
            <person name="Burtnick M.N."/>
            <person name="Vongsouvath M."/>
            <person name="Newton P."/>
            <person name="Wuthiekanun V."/>
            <person name="Limmathurotsakul D."/>
            <person name="Brett P.J."/>
            <person name="Chantratita N."/>
            <person name="Dance D.A."/>
        </authorList>
    </citation>
    <scope>NUCLEOTIDE SEQUENCE</scope>
    <source>
        <strain evidence="10">SBXCC001</strain>
    </source>
</reference>
<feature type="domain" description="Flagellar basal-body/hook protein C-terminal" evidence="7">
    <location>
        <begin position="350"/>
        <end position="393"/>
    </location>
</feature>
<evidence type="ECO:0000259" key="7">
    <source>
        <dbReference type="Pfam" id="PF06429"/>
    </source>
</evidence>
<dbReference type="PANTHER" id="PTHR30435">
    <property type="entry name" value="FLAGELLAR PROTEIN"/>
    <property type="match status" value="1"/>
</dbReference>
<feature type="domain" description="Flagellar basal body rod protein N-terminal" evidence="6">
    <location>
        <begin position="3"/>
        <end position="33"/>
    </location>
</feature>
<protein>
    <recommendedName>
        <fullName evidence="3 5">Flagellar hook protein FlgE</fullName>
    </recommendedName>
</protein>
<evidence type="ECO:0000259" key="8">
    <source>
        <dbReference type="Pfam" id="PF07559"/>
    </source>
</evidence>
<dbReference type="Pfam" id="PF00460">
    <property type="entry name" value="Flg_bb_rod"/>
    <property type="match status" value="1"/>
</dbReference>
<dbReference type="Proteomes" id="UP001272137">
    <property type="component" value="Unassembled WGS sequence"/>
</dbReference>
<accession>A0AAW9CVW4</accession>
<dbReference type="GO" id="GO:0071978">
    <property type="term" value="P:bacterial-type flagellum-dependent swarming motility"/>
    <property type="evidence" value="ECO:0007669"/>
    <property type="project" value="TreeGrafter"/>
</dbReference>
<sequence length="395" mass="41148">MSFNIALSGINAINSQLNTISHNIANANTYGFKAGRANFATMVAGTQANGTYIGSITQSVGTRGGFLPTGRALDGAIDGNGFFVTKDSDGSMLFTRFGYFQRDADGYIVDSFGRRAQGYGTGGAYGDIRVPTDTEPAKASDSLEYVGNLSADWDAPKNPTFDKDDDTSFNHSVASTVYDSLGRQHIVTQYFVKGQPPSTDVTTYYAMDGEIVGGSTPVQTVLQFDTNGQLTAPNSPVDLDLGTPAGASALAIKVNYAGTTQVAGETTTTVNRDNGYAAGVPGEVTLDEDGGVVVQYSNGKQRKVGSLALATFANQDGLTAVGDTAWRASAASGNPLIGSAGSGALGKVVAGSLELSNADVTKELVDMMSAQRNYQANSKVLSTENQMMQALMQAL</sequence>
<dbReference type="RefSeq" id="WP_019254518.1">
    <property type="nucleotide sequence ID" value="NZ_CP013410.1"/>
</dbReference>
<dbReference type="NCBIfam" id="TIGR03506">
    <property type="entry name" value="FlgEFG_subfam"/>
    <property type="match status" value="1"/>
</dbReference>
<dbReference type="GO" id="GO:0005829">
    <property type="term" value="C:cytosol"/>
    <property type="evidence" value="ECO:0007669"/>
    <property type="project" value="TreeGrafter"/>
</dbReference>
<dbReference type="InterPro" id="IPR010930">
    <property type="entry name" value="Flg_bb/hook_C_dom"/>
</dbReference>
<dbReference type="Pfam" id="PF22692">
    <property type="entry name" value="LlgE_F_G_D1"/>
    <property type="match status" value="1"/>
</dbReference>
<feature type="domain" description="Flagellar hook protein FlgE D2" evidence="8">
    <location>
        <begin position="150"/>
        <end position="276"/>
    </location>
</feature>
<comment type="caution">
    <text evidence="10">The sequence shown here is derived from an EMBL/GenBank/DDBJ whole genome shotgun (WGS) entry which is preliminary data.</text>
</comment>
<evidence type="ECO:0000256" key="4">
    <source>
        <dbReference type="ARBA" id="ARBA00023143"/>
    </source>
</evidence>
<dbReference type="InterPro" id="IPR037058">
    <property type="entry name" value="Falgellar_hook_FlgE_sf"/>
</dbReference>
<evidence type="ECO:0000256" key="1">
    <source>
        <dbReference type="ARBA" id="ARBA00004117"/>
    </source>
</evidence>
<dbReference type="InterPro" id="IPR011491">
    <property type="entry name" value="FlgE_D2"/>
</dbReference>
<evidence type="ECO:0000259" key="9">
    <source>
        <dbReference type="Pfam" id="PF22692"/>
    </source>
</evidence>
<comment type="similarity">
    <text evidence="2 5">Belongs to the flagella basal body rod proteins family.</text>
</comment>
<keyword evidence="10" id="KW-0966">Cell projection</keyword>
<keyword evidence="10" id="KW-0969">Cilium</keyword>
<evidence type="ECO:0000256" key="2">
    <source>
        <dbReference type="ARBA" id="ARBA00009677"/>
    </source>
</evidence>
<proteinExistence type="inferred from homology"/>
<dbReference type="InterPro" id="IPR001444">
    <property type="entry name" value="Flag_bb_rod_N"/>
</dbReference>